<dbReference type="HOGENOM" id="CLU_2222022_0_0_6"/>
<sequence>MVKCSRASFSGLDEDDNLHSYAPAFIKVSWRAVKIQKPTHCDPNVAKLRLRNSLKHVVNEFPKGFNVPARPQGVVTNGLMYTGTIAGFPALLGNGFDGDIEIHQQA</sequence>
<evidence type="ECO:0000313" key="1">
    <source>
        <dbReference type="EMBL" id="BAP57984.1"/>
    </source>
</evidence>
<dbReference type="OrthoDB" id="6020485at2"/>
<reference evidence="1 2" key="1">
    <citation type="journal article" date="2014" name="ISME J.">
        <title>Ecophysiology of Thioploca ingrica as revealed by the complete genome sequence supplemented with proteomic evidence.</title>
        <authorList>
            <person name="Kojima H."/>
            <person name="Ogura Y."/>
            <person name="Yamamoto N."/>
            <person name="Togashi T."/>
            <person name="Mori H."/>
            <person name="Watanabe T."/>
            <person name="Nemoto F."/>
            <person name="Kurokawa K."/>
            <person name="Hayashi T."/>
            <person name="Fukui M."/>
        </authorList>
    </citation>
    <scope>NUCLEOTIDE SEQUENCE [LARGE SCALE GENOMIC DNA]</scope>
</reference>
<evidence type="ECO:0000313" key="2">
    <source>
        <dbReference type="Proteomes" id="UP000031623"/>
    </source>
</evidence>
<dbReference type="AlphaFoldDB" id="A0A090AKB0"/>
<organism evidence="1 2">
    <name type="scientific">Thioploca ingrica</name>
    <dbReference type="NCBI Taxonomy" id="40754"/>
    <lineage>
        <taxon>Bacteria</taxon>
        <taxon>Pseudomonadati</taxon>
        <taxon>Pseudomonadota</taxon>
        <taxon>Gammaproteobacteria</taxon>
        <taxon>Thiotrichales</taxon>
        <taxon>Thiotrichaceae</taxon>
        <taxon>Thioploca</taxon>
    </lineage>
</organism>
<proteinExistence type="predicted"/>
<dbReference type="STRING" id="40754.THII_3687"/>
<accession>A0A090AKB0</accession>
<keyword evidence="2" id="KW-1185">Reference proteome</keyword>
<dbReference type="KEGG" id="tig:THII_3687"/>
<protein>
    <submittedName>
        <fullName evidence="1">Uncharacterized protein</fullName>
    </submittedName>
</protein>
<dbReference type="Proteomes" id="UP000031623">
    <property type="component" value="Chromosome"/>
</dbReference>
<dbReference type="EMBL" id="AP014633">
    <property type="protein sequence ID" value="BAP57984.1"/>
    <property type="molecule type" value="Genomic_DNA"/>
</dbReference>
<gene>
    <name evidence="1" type="ORF">THII_3687</name>
</gene>
<name>A0A090AKB0_9GAMM</name>